<protein>
    <recommendedName>
        <fullName evidence="10">Purine nucleoside phosphorylase</fullName>
    </recommendedName>
</protein>
<dbReference type="InterPro" id="IPR038371">
    <property type="entry name" value="Cu_polyphenol_OxRdtase_sf"/>
</dbReference>
<evidence type="ECO:0000256" key="8">
    <source>
        <dbReference type="ARBA" id="ARBA00048968"/>
    </source>
</evidence>
<evidence type="ECO:0000256" key="2">
    <source>
        <dbReference type="ARBA" id="ARBA00007353"/>
    </source>
</evidence>
<dbReference type="InterPro" id="IPR011324">
    <property type="entry name" value="Cytotoxic_necrot_fac-like_cat"/>
</dbReference>
<comment type="catalytic activity">
    <reaction evidence="7">
        <text>adenosine + H2O + H(+) = inosine + NH4(+)</text>
        <dbReference type="Rhea" id="RHEA:24408"/>
        <dbReference type="ChEBI" id="CHEBI:15377"/>
        <dbReference type="ChEBI" id="CHEBI:15378"/>
        <dbReference type="ChEBI" id="CHEBI:16335"/>
        <dbReference type="ChEBI" id="CHEBI:17596"/>
        <dbReference type="ChEBI" id="CHEBI:28938"/>
        <dbReference type="EC" id="3.5.4.4"/>
    </reaction>
    <physiologicalReaction direction="left-to-right" evidence="7">
        <dbReference type="Rhea" id="RHEA:24409"/>
    </physiologicalReaction>
</comment>
<dbReference type="SUPFAM" id="SSF64438">
    <property type="entry name" value="CNF1/YfiH-like putative cysteine hydrolases"/>
    <property type="match status" value="1"/>
</dbReference>
<dbReference type="Pfam" id="PF02578">
    <property type="entry name" value="Cu-oxidase_4"/>
    <property type="match status" value="1"/>
</dbReference>
<keyword evidence="12" id="KW-1185">Reference proteome</keyword>
<organism evidence="11 12">
    <name type="scientific">Marinomonas communis</name>
    <dbReference type="NCBI Taxonomy" id="28254"/>
    <lineage>
        <taxon>Bacteria</taxon>
        <taxon>Pseudomonadati</taxon>
        <taxon>Pseudomonadota</taxon>
        <taxon>Gammaproteobacteria</taxon>
        <taxon>Oceanospirillales</taxon>
        <taxon>Oceanospirillaceae</taxon>
        <taxon>Marinomonas</taxon>
    </lineage>
</organism>
<evidence type="ECO:0000256" key="10">
    <source>
        <dbReference type="RuleBase" id="RU361274"/>
    </source>
</evidence>
<dbReference type="CDD" id="cd16833">
    <property type="entry name" value="YfiH"/>
    <property type="match status" value="1"/>
</dbReference>
<keyword evidence="6" id="KW-0862">Zinc</keyword>
<name>A0A4R6X3C8_9GAMM</name>
<evidence type="ECO:0000313" key="11">
    <source>
        <dbReference type="EMBL" id="TDR13396.1"/>
    </source>
</evidence>
<dbReference type="GO" id="GO:0016787">
    <property type="term" value="F:hydrolase activity"/>
    <property type="evidence" value="ECO:0007669"/>
    <property type="project" value="UniProtKB-KW"/>
</dbReference>
<gene>
    <name evidence="11" type="ORF">C8D85_2273</name>
</gene>
<dbReference type="InterPro" id="IPR003730">
    <property type="entry name" value="Cu_polyphenol_OxRdtase"/>
</dbReference>
<dbReference type="NCBIfam" id="TIGR00726">
    <property type="entry name" value="peptidoglycan editing factor PgeF"/>
    <property type="match status" value="1"/>
</dbReference>
<comment type="catalytic activity">
    <reaction evidence="8">
        <text>adenosine + phosphate = alpha-D-ribose 1-phosphate + adenine</text>
        <dbReference type="Rhea" id="RHEA:27642"/>
        <dbReference type="ChEBI" id="CHEBI:16335"/>
        <dbReference type="ChEBI" id="CHEBI:16708"/>
        <dbReference type="ChEBI" id="CHEBI:43474"/>
        <dbReference type="ChEBI" id="CHEBI:57720"/>
        <dbReference type="EC" id="2.4.2.1"/>
    </reaction>
    <physiologicalReaction direction="left-to-right" evidence="8">
        <dbReference type="Rhea" id="RHEA:27643"/>
    </physiologicalReaction>
</comment>
<keyword evidence="5" id="KW-0378">Hydrolase</keyword>
<keyword evidence="3" id="KW-0808">Transferase</keyword>
<accession>A0A4R6X3C8</accession>
<dbReference type="Gene3D" id="3.60.140.10">
    <property type="entry name" value="CNF1/YfiH-like putative cysteine hydrolases"/>
    <property type="match status" value="1"/>
</dbReference>
<dbReference type="GO" id="GO:0017061">
    <property type="term" value="F:S-methyl-5-thioadenosine phosphorylase activity"/>
    <property type="evidence" value="ECO:0007669"/>
    <property type="project" value="UniProtKB-EC"/>
</dbReference>
<evidence type="ECO:0000256" key="5">
    <source>
        <dbReference type="ARBA" id="ARBA00022801"/>
    </source>
</evidence>
<comment type="catalytic activity">
    <reaction evidence="9">
        <text>S-methyl-5'-thioadenosine + phosphate = 5-(methylsulfanyl)-alpha-D-ribose 1-phosphate + adenine</text>
        <dbReference type="Rhea" id="RHEA:11852"/>
        <dbReference type="ChEBI" id="CHEBI:16708"/>
        <dbReference type="ChEBI" id="CHEBI:17509"/>
        <dbReference type="ChEBI" id="CHEBI:43474"/>
        <dbReference type="ChEBI" id="CHEBI:58533"/>
        <dbReference type="EC" id="2.4.2.28"/>
    </reaction>
    <physiologicalReaction direction="left-to-right" evidence="9">
        <dbReference type="Rhea" id="RHEA:11853"/>
    </physiologicalReaction>
</comment>
<evidence type="ECO:0000313" key="12">
    <source>
        <dbReference type="Proteomes" id="UP000295729"/>
    </source>
</evidence>
<proteinExistence type="inferred from homology"/>
<dbReference type="EMBL" id="SNZA01000003">
    <property type="protein sequence ID" value="TDR13396.1"/>
    <property type="molecule type" value="Genomic_DNA"/>
</dbReference>
<dbReference type="PANTHER" id="PTHR30616">
    <property type="entry name" value="UNCHARACTERIZED PROTEIN YFIH"/>
    <property type="match status" value="1"/>
</dbReference>
<evidence type="ECO:0000256" key="3">
    <source>
        <dbReference type="ARBA" id="ARBA00022679"/>
    </source>
</evidence>
<comment type="catalytic activity">
    <reaction evidence="1">
        <text>inosine + phosphate = alpha-D-ribose 1-phosphate + hypoxanthine</text>
        <dbReference type="Rhea" id="RHEA:27646"/>
        <dbReference type="ChEBI" id="CHEBI:17368"/>
        <dbReference type="ChEBI" id="CHEBI:17596"/>
        <dbReference type="ChEBI" id="CHEBI:43474"/>
        <dbReference type="ChEBI" id="CHEBI:57720"/>
        <dbReference type="EC" id="2.4.2.1"/>
    </reaction>
    <physiologicalReaction direction="left-to-right" evidence="1">
        <dbReference type="Rhea" id="RHEA:27647"/>
    </physiologicalReaction>
</comment>
<dbReference type="GO" id="GO:0005507">
    <property type="term" value="F:copper ion binding"/>
    <property type="evidence" value="ECO:0007669"/>
    <property type="project" value="TreeGrafter"/>
</dbReference>
<sequence length="251" mass="27629">MVIEMDKMKELVVPEWPAPRMVKACVSTRLGGMSKGVYQGMNLGAHVGDAPDLVEANRAELKRLTNYPNTIQWLNQVHSDIAIELPTEADERTADASFTKQDNTVCAVLTADCLPAIFTNKEGTQVAAAHAGWRGLCDGVLESTLKQFNEPSDVLVWLGPAIGPDCFEVGAEVRQAFMDVDPEAESAFKPSSNQGKWLGDLYLIAKQRLAKLGCQQVFGGDLCTVTDKERFYSYRRDGVTGRMATLIWIEK</sequence>
<dbReference type="AlphaFoldDB" id="A0A4R6X3C8"/>
<keyword evidence="4" id="KW-0479">Metal-binding</keyword>
<reference evidence="11 12" key="1">
    <citation type="submission" date="2019-03" db="EMBL/GenBank/DDBJ databases">
        <title>Genomic Encyclopedia of Type Strains, Phase IV (KMG-IV): sequencing the most valuable type-strain genomes for metagenomic binning, comparative biology and taxonomic classification.</title>
        <authorList>
            <person name="Goeker M."/>
        </authorList>
    </citation>
    <scope>NUCLEOTIDE SEQUENCE [LARGE SCALE GENOMIC DNA]</scope>
    <source>
        <strain evidence="11 12">DSM 5604</strain>
    </source>
</reference>
<evidence type="ECO:0000256" key="4">
    <source>
        <dbReference type="ARBA" id="ARBA00022723"/>
    </source>
</evidence>
<dbReference type="PANTHER" id="PTHR30616:SF2">
    <property type="entry name" value="PURINE NUCLEOSIDE PHOSPHORYLASE LACC1"/>
    <property type="match status" value="1"/>
</dbReference>
<evidence type="ECO:0000256" key="6">
    <source>
        <dbReference type="ARBA" id="ARBA00022833"/>
    </source>
</evidence>
<comment type="similarity">
    <text evidence="2 10">Belongs to the purine nucleoside phosphorylase YfiH/LACC1 family.</text>
</comment>
<evidence type="ECO:0000256" key="1">
    <source>
        <dbReference type="ARBA" id="ARBA00000553"/>
    </source>
</evidence>
<evidence type="ECO:0000256" key="7">
    <source>
        <dbReference type="ARBA" id="ARBA00047989"/>
    </source>
</evidence>
<comment type="caution">
    <text evidence="11">The sequence shown here is derived from an EMBL/GenBank/DDBJ whole genome shotgun (WGS) entry which is preliminary data.</text>
</comment>
<dbReference type="Proteomes" id="UP000295729">
    <property type="component" value="Unassembled WGS sequence"/>
</dbReference>
<evidence type="ECO:0000256" key="9">
    <source>
        <dbReference type="ARBA" id="ARBA00049893"/>
    </source>
</evidence>